<evidence type="ECO:0000256" key="1">
    <source>
        <dbReference type="ARBA" id="ARBA00006139"/>
    </source>
</evidence>
<reference evidence="11" key="2">
    <citation type="journal article" date="2021" name="PeerJ">
        <title>Extensive microbial diversity within the chicken gut microbiome revealed by metagenomics and culture.</title>
        <authorList>
            <person name="Gilroy R."/>
            <person name="Ravi A."/>
            <person name="Getino M."/>
            <person name="Pursley I."/>
            <person name="Horton D.L."/>
            <person name="Alikhan N.F."/>
            <person name="Baker D."/>
            <person name="Gharbi K."/>
            <person name="Hall N."/>
            <person name="Watson M."/>
            <person name="Adriaenssens E.M."/>
            <person name="Foster-Nyarko E."/>
            <person name="Jarju S."/>
            <person name="Secka A."/>
            <person name="Antonio M."/>
            <person name="Oren A."/>
            <person name="Chaudhuri R.R."/>
            <person name="La Ragione R."/>
            <person name="Hildebrand F."/>
            <person name="Pallen M.J."/>
        </authorList>
    </citation>
    <scope>NUCLEOTIDE SEQUENCE</scope>
    <source>
        <strain evidence="11">1748</strain>
    </source>
</reference>
<gene>
    <name evidence="9 11" type="primary">lspA</name>
    <name evidence="11" type="ORF">IAC78_02965</name>
</gene>
<keyword evidence="7 9" id="KW-1133">Transmembrane helix</keyword>
<feature type="active site" evidence="9">
    <location>
        <position position="138"/>
    </location>
</feature>
<dbReference type="HAMAP" id="MF_00161">
    <property type="entry name" value="LspA"/>
    <property type="match status" value="1"/>
</dbReference>
<evidence type="ECO:0000256" key="7">
    <source>
        <dbReference type="ARBA" id="ARBA00022989"/>
    </source>
</evidence>
<comment type="catalytic activity">
    <reaction evidence="9">
        <text>Release of signal peptides from bacterial membrane prolipoproteins. Hydrolyzes -Xaa-Yaa-Zaa-|-(S,diacylglyceryl)Cys-, in which Xaa is hydrophobic (preferably Leu), and Yaa (Ala or Ser) and Zaa (Gly or Ala) have small, neutral side chains.</text>
        <dbReference type="EC" id="3.4.23.36"/>
    </reaction>
</comment>
<dbReference type="AlphaFoldDB" id="A0A9D9DAB5"/>
<dbReference type="GO" id="GO:0005886">
    <property type="term" value="C:plasma membrane"/>
    <property type="evidence" value="ECO:0007669"/>
    <property type="project" value="UniProtKB-SubCell"/>
</dbReference>
<evidence type="ECO:0000313" key="11">
    <source>
        <dbReference type="EMBL" id="MBO8414421.1"/>
    </source>
</evidence>
<dbReference type="PANTHER" id="PTHR33695:SF1">
    <property type="entry name" value="LIPOPROTEIN SIGNAL PEPTIDASE"/>
    <property type="match status" value="1"/>
</dbReference>
<feature type="active site" evidence="9">
    <location>
        <position position="156"/>
    </location>
</feature>
<comment type="similarity">
    <text evidence="1 9 10">Belongs to the peptidase A8 family.</text>
</comment>
<evidence type="ECO:0000256" key="8">
    <source>
        <dbReference type="ARBA" id="ARBA00023136"/>
    </source>
</evidence>
<dbReference type="GO" id="GO:0006508">
    <property type="term" value="P:proteolysis"/>
    <property type="evidence" value="ECO:0007669"/>
    <property type="project" value="UniProtKB-KW"/>
</dbReference>
<evidence type="ECO:0000256" key="6">
    <source>
        <dbReference type="ARBA" id="ARBA00022801"/>
    </source>
</evidence>
<evidence type="ECO:0000256" key="3">
    <source>
        <dbReference type="ARBA" id="ARBA00022670"/>
    </source>
</evidence>
<feature type="transmembrane region" description="Helical" evidence="9">
    <location>
        <begin position="83"/>
        <end position="102"/>
    </location>
</feature>
<comment type="function">
    <text evidence="9">This protein specifically catalyzes the removal of signal peptides from prolipoproteins.</text>
</comment>
<keyword evidence="5 9" id="KW-0064">Aspartyl protease</keyword>
<dbReference type="InterPro" id="IPR001872">
    <property type="entry name" value="Peptidase_A8"/>
</dbReference>
<feature type="transmembrane region" description="Helical" evidence="9">
    <location>
        <begin position="147"/>
        <end position="172"/>
    </location>
</feature>
<name>A0A9D9DAB5_9BACL</name>
<evidence type="ECO:0000256" key="9">
    <source>
        <dbReference type="HAMAP-Rule" id="MF_00161"/>
    </source>
</evidence>
<comment type="subcellular location">
    <subcellularLocation>
        <location evidence="9">Cell membrane</location>
        <topology evidence="9">Multi-pass membrane protein</topology>
    </subcellularLocation>
</comment>
<dbReference type="PRINTS" id="PR00781">
    <property type="entry name" value="LIPOSIGPTASE"/>
</dbReference>
<dbReference type="PANTHER" id="PTHR33695">
    <property type="entry name" value="LIPOPROTEIN SIGNAL PEPTIDASE"/>
    <property type="match status" value="1"/>
</dbReference>
<dbReference type="GO" id="GO:0004190">
    <property type="term" value="F:aspartic-type endopeptidase activity"/>
    <property type="evidence" value="ECO:0007669"/>
    <property type="project" value="UniProtKB-UniRule"/>
</dbReference>
<reference evidence="11" key="1">
    <citation type="submission" date="2020-10" db="EMBL/GenBank/DDBJ databases">
        <authorList>
            <person name="Gilroy R."/>
        </authorList>
    </citation>
    <scope>NUCLEOTIDE SEQUENCE</scope>
    <source>
        <strain evidence="11">1748</strain>
    </source>
</reference>
<dbReference type="Proteomes" id="UP000823629">
    <property type="component" value="Unassembled WGS sequence"/>
</dbReference>
<dbReference type="EC" id="3.4.23.36" evidence="9"/>
<keyword evidence="6 9" id="KW-0378">Hydrolase</keyword>
<dbReference type="NCBIfam" id="TIGR00077">
    <property type="entry name" value="lspA"/>
    <property type="match status" value="1"/>
</dbReference>
<sequence length="202" mass="23276">MNKNSTLEKIIDGLKWFAKSYIWVMILLLGLDILSKQLTQHCLWNGPYETGYSDCVTVIPNFFYIRVLFNTGAAWGSFDGNRIFLISISLIAAILFIFYLVWKWKKLAVIYRAALYLMIPGCIGNLIDRAFYRQGVIDFLEFHFGSYIFPTFNFADAFLVCGVIVLLIGLLYEDYIKPKREIKKVNQSKSGNSQDEEDSSQE</sequence>
<evidence type="ECO:0000256" key="5">
    <source>
        <dbReference type="ARBA" id="ARBA00022750"/>
    </source>
</evidence>
<proteinExistence type="inferred from homology"/>
<keyword evidence="2 9" id="KW-1003">Cell membrane</keyword>
<evidence type="ECO:0000256" key="4">
    <source>
        <dbReference type="ARBA" id="ARBA00022692"/>
    </source>
</evidence>
<accession>A0A9D9DAB5</accession>
<evidence type="ECO:0000256" key="10">
    <source>
        <dbReference type="RuleBase" id="RU004181"/>
    </source>
</evidence>
<keyword evidence="3 9" id="KW-0645">Protease</keyword>
<dbReference type="EMBL" id="JADING010000084">
    <property type="protein sequence ID" value="MBO8414421.1"/>
    <property type="molecule type" value="Genomic_DNA"/>
</dbReference>
<dbReference type="Pfam" id="PF01252">
    <property type="entry name" value="Peptidase_A8"/>
    <property type="match status" value="1"/>
</dbReference>
<keyword evidence="4 9" id="KW-0812">Transmembrane</keyword>
<keyword evidence="8 9" id="KW-0472">Membrane</keyword>
<feature type="transmembrane region" description="Helical" evidence="9">
    <location>
        <begin position="21"/>
        <end position="38"/>
    </location>
</feature>
<evidence type="ECO:0000256" key="2">
    <source>
        <dbReference type="ARBA" id="ARBA00022475"/>
    </source>
</evidence>
<feature type="transmembrane region" description="Helical" evidence="9">
    <location>
        <begin position="109"/>
        <end position="127"/>
    </location>
</feature>
<evidence type="ECO:0000313" key="12">
    <source>
        <dbReference type="Proteomes" id="UP000823629"/>
    </source>
</evidence>
<organism evidence="11 12">
    <name type="scientific">Candidatus Scatoplasma merdavium</name>
    <dbReference type="NCBI Taxonomy" id="2840932"/>
    <lineage>
        <taxon>Bacteria</taxon>
        <taxon>Bacillati</taxon>
        <taxon>Bacillota</taxon>
        <taxon>Bacilli</taxon>
        <taxon>Bacillales</taxon>
        <taxon>Candidatus Scatoplasma</taxon>
    </lineage>
</organism>
<protein>
    <recommendedName>
        <fullName evidence="9">Lipoprotein signal peptidase</fullName>
        <ecNumber evidence="9">3.4.23.36</ecNumber>
    </recommendedName>
    <alternativeName>
        <fullName evidence="9">Prolipoprotein signal peptidase</fullName>
    </alternativeName>
    <alternativeName>
        <fullName evidence="9">Signal peptidase II</fullName>
        <shortName evidence="9">SPase II</shortName>
    </alternativeName>
</protein>
<comment type="caution">
    <text evidence="11">The sequence shown here is derived from an EMBL/GenBank/DDBJ whole genome shotgun (WGS) entry which is preliminary data.</text>
</comment>
<comment type="pathway">
    <text evidence="9">Protein modification; lipoprotein biosynthesis (signal peptide cleavage).</text>
</comment>